<evidence type="ECO:0000256" key="3">
    <source>
        <dbReference type="ARBA" id="ARBA00007244"/>
    </source>
</evidence>
<feature type="transmembrane region" description="Helical" evidence="13">
    <location>
        <begin position="34"/>
        <end position="54"/>
    </location>
</feature>
<dbReference type="EMBL" id="CYHF01000006">
    <property type="protein sequence ID" value="CUA97825.1"/>
    <property type="molecule type" value="Genomic_DNA"/>
</dbReference>
<dbReference type="GO" id="GO:0006099">
    <property type="term" value="P:tricarboxylic acid cycle"/>
    <property type="evidence" value="ECO:0007669"/>
    <property type="project" value="InterPro"/>
</dbReference>
<evidence type="ECO:0000256" key="12">
    <source>
        <dbReference type="PIRSR" id="PIRSR000178-1"/>
    </source>
</evidence>
<feature type="transmembrane region" description="Helical" evidence="13">
    <location>
        <begin position="74"/>
        <end position="92"/>
    </location>
</feature>
<evidence type="ECO:0000256" key="11">
    <source>
        <dbReference type="ARBA" id="ARBA00025912"/>
    </source>
</evidence>
<keyword evidence="7 12" id="KW-0479">Metal-binding</keyword>
<comment type="similarity">
    <text evidence="3">Belongs to the cytochrome b560 family.</text>
</comment>
<evidence type="ECO:0000256" key="4">
    <source>
        <dbReference type="ARBA" id="ARBA00020076"/>
    </source>
</evidence>
<dbReference type="Gene3D" id="1.20.1300.10">
    <property type="entry name" value="Fumarate reductase/succinate dehydrogenase, transmembrane subunit"/>
    <property type="match status" value="1"/>
</dbReference>
<evidence type="ECO:0000256" key="5">
    <source>
        <dbReference type="ARBA" id="ARBA00022617"/>
    </source>
</evidence>
<feature type="transmembrane region" description="Helical" evidence="13">
    <location>
        <begin position="112"/>
        <end position="134"/>
    </location>
</feature>
<dbReference type="STRING" id="339866.GCA_001418255_01896"/>
<keyword evidence="5 12" id="KW-0349">Heme</keyword>
<gene>
    <name evidence="14" type="ORF">Ga0061069_106104</name>
</gene>
<dbReference type="NCBIfam" id="TIGR02970">
    <property type="entry name" value="succ_dehyd_cytB"/>
    <property type="match status" value="1"/>
</dbReference>
<comment type="function">
    <text evidence="1">Membrane-anchoring subunit of succinate dehydrogenase (SDH).</text>
</comment>
<evidence type="ECO:0000313" key="14">
    <source>
        <dbReference type="EMBL" id="CUA97825.1"/>
    </source>
</evidence>
<keyword evidence="10 13" id="KW-0472">Membrane</keyword>
<dbReference type="Proteomes" id="UP000183649">
    <property type="component" value="Unassembled WGS sequence"/>
</dbReference>
<dbReference type="Pfam" id="PF01127">
    <property type="entry name" value="Sdh_cyt"/>
    <property type="match status" value="1"/>
</dbReference>
<evidence type="ECO:0000256" key="13">
    <source>
        <dbReference type="SAM" id="Phobius"/>
    </source>
</evidence>
<keyword evidence="6 13" id="KW-0812">Transmembrane</keyword>
<keyword evidence="15" id="KW-1185">Reference proteome</keyword>
<comment type="subunit">
    <text evidence="11">Part of an enzyme complex containing four subunits: a flavoprotein, an iron-sulfur protein, plus two membrane-anchoring proteins, SdhC and SdhD. The complex can form homotrimers.</text>
</comment>
<name>A0A0K6I3W6_9BURK</name>
<reference evidence="15" key="1">
    <citation type="submission" date="2015-08" db="EMBL/GenBank/DDBJ databases">
        <authorList>
            <person name="Varghese N."/>
        </authorList>
    </citation>
    <scope>NUCLEOTIDE SEQUENCE [LARGE SCALE GENOMIC DNA]</scope>
    <source>
        <strain evidence="15">DSM 18181</strain>
    </source>
</reference>
<keyword evidence="8 13" id="KW-1133">Transmembrane helix</keyword>
<evidence type="ECO:0000256" key="8">
    <source>
        <dbReference type="ARBA" id="ARBA00022989"/>
    </source>
</evidence>
<comment type="cofactor">
    <cofactor evidence="12">
        <name>heme</name>
        <dbReference type="ChEBI" id="CHEBI:30413"/>
    </cofactor>
    <text evidence="12">The heme is bound between the two transmembrane subunits.</text>
</comment>
<evidence type="ECO:0000256" key="7">
    <source>
        <dbReference type="ARBA" id="ARBA00022723"/>
    </source>
</evidence>
<comment type="subcellular location">
    <subcellularLocation>
        <location evidence="2">Membrane</location>
    </subcellularLocation>
</comment>
<keyword evidence="9 12" id="KW-0408">Iron</keyword>
<dbReference type="GO" id="GO:0046872">
    <property type="term" value="F:metal ion binding"/>
    <property type="evidence" value="ECO:0007669"/>
    <property type="project" value="UniProtKB-KW"/>
</dbReference>
<dbReference type="InterPro" id="IPR000701">
    <property type="entry name" value="SuccDH_FuR_B_TM-su"/>
</dbReference>
<evidence type="ECO:0000256" key="6">
    <source>
        <dbReference type="ARBA" id="ARBA00022692"/>
    </source>
</evidence>
<dbReference type="InterPro" id="IPR034804">
    <property type="entry name" value="SQR/QFR_C/D"/>
</dbReference>
<accession>A0A0K6I3W6</accession>
<evidence type="ECO:0000256" key="9">
    <source>
        <dbReference type="ARBA" id="ARBA00023004"/>
    </source>
</evidence>
<dbReference type="OrthoDB" id="9799441at2"/>
<evidence type="ECO:0000256" key="2">
    <source>
        <dbReference type="ARBA" id="ARBA00004370"/>
    </source>
</evidence>
<sequence>MTKPASPPARPVFRNIHITQIVGYRLPLAGFVSILHRVSGAVMFLALPLVLWAFDDSLRSADSHAAIAQFLSHWFVKLILLGLFWALMHHLVAGLRHLWMDAFHAVSKAQGLQLAIITFVVSLGLTGLFGLKLLGVY</sequence>
<dbReference type="GO" id="GO:0016020">
    <property type="term" value="C:membrane"/>
    <property type="evidence" value="ECO:0007669"/>
    <property type="project" value="UniProtKB-SubCell"/>
</dbReference>
<protein>
    <recommendedName>
        <fullName evidence="4">Succinate dehydrogenase cytochrome b556 subunit</fullName>
    </recommendedName>
</protein>
<dbReference type="GO" id="GO:0009055">
    <property type="term" value="F:electron transfer activity"/>
    <property type="evidence" value="ECO:0007669"/>
    <property type="project" value="InterPro"/>
</dbReference>
<dbReference type="CDD" id="cd03499">
    <property type="entry name" value="SQR_TypeC_SdhC"/>
    <property type="match status" value="1"/>
</dbReference>
<evidence type="ECO:0000313" key="15">
    <source>
        <dbReference type="Proteomes" id="UP000183649"/>
    </source>
</evidence>
<dbReference type="AlphaFoldDB" id="A0A0K6I3W6"/>
<dbReference type="SUPFAM" id="SSF81343">
    <property type="entry name" value="Fumarate reductase respiratory complex transmembrane subunits"/>
    <property type="match status" value="1"/>
</dbReference>
<evidence type="ECO:0000256" key="1">
    <source>
        <dbReference type="ARBA" id="ARBA00004050"/>
    </source>
</evidence>
<proteinExistence type="inferred from homology"/>
<feature type="binding site" description="axial binding residue" evidence="12">
    <location>
        <position position="90"/>
    </location>
    <ligand>
        <name>heme</name>
        <dbReference type="ChEBI" id="CHEBI:30413"/>
        <note>ligand shared with second transmembrane subunit</note>
    </ligand>
    <ligandPart>
        <name>Fe</name>
        <dbReference type="ChEBI" id="CHEBI:18248"/>
    </ligandPart>
</feature>
<dbReference type="RefSeq" id="WP_055450774.1">
    <property type="nucleotide sequence ID" value="NZ_CYHF01000006.1"/>
</dbReference>
<organism evidence="14 15">
    <name type="scientific">Thiomonas bhubaneswarensis</name>
    <dbReference type="NCBI Taxonomy" id="339866"/>
    <lineage>
        <taxon>Bacteria</taxon>
        <taxon>Pseudomonadati</taxon>
        <taxon>Pseudomonadota</taxon>
        <taxon>Betaproteobacteria</taxon>
        <taxon>Burkholderiales</taxon>
        <taxon>Thiomonas</taxon>
    </lineage>
</organism>
<dbReference type="InterPro" id="IPR014314">
    <property type="entry name" value="Succ_DH_cytb556"/>
</dbReference>
<dbReference type="PIRSF" id="PIRSF000178">
    <property type="entry name" value="SDH_cyt_b560"/>
    <property type="match status" value="1"/>
</dbReference>
<evidence type="ECO:0000256" key="10">
    <source>
        <dbReference type="ARBA" id="ARBA00023136"/>
    </source>
</evidence>